<dbReference type="InParanoid" id="A0A061GIZ4"/>
<gene>
    <name evidence="1" type="ORF">TCM_028987</name>
</gene>
<evidence type="ECO:0000313" key="1">
    <source>
        <dbReference type="EMBL" id="EOY27039.1"/>
    </source>
</evidence>
<keyword evidence="2" id="KW-1185">Reference proteome</keyword>
<name>A0A061GIZ4_THECC</name>
<organism evidence="1 2">
    <name type="scientific">Theobroma cacao</name>
    <name type="common">Cacao</name>
    <name type="synonym">Cocoa</name>
    <dbReference type="NCBI Taxonomy" id="3641"/>
    <lineage>
        <taxon>Eukaryota</taxon>
        <taxon>Viridiplantae</taxon>
        <taxon>Streptophyta</taxon>
        <taxon>Embryophyta</taxon>
        <taxon>Tracheophyta</taxon>
        <taxon>Spermatophyta</taxon>
        <taxon>Magnoliopsida</taxon>
        <taxon>eudicotyledons</taxon>
        <taxon>Gunneridae</taxon>
        <taxon>Pentapetalae</taxon>
        <taxon>rosids</taxon>
        <taxon>malvids</taxon>
        <taxon>Malvales</taxon>
        <taxon>Malvaceae</taxon>
        <taxon>Byttnerioideae</taxon>
        <taxon>Theobroma</taxon>
    </lineage>
</organism>
<dbReference type="Proteomes" id="UP000026915">
    <property type="component" value="Chromosome 6"/>
</dbReference>
<sequence length="68" mass="7774">MADSFIQQELPDVSVPPPSEVTSLKLLICATPRSLYYAALVNGLFWSCRPKTLKIWRVVDWHFGLIRV</sequence>
<dbReference type="HOGENOM" id="CLU_2799143_0_0_1"/>
<protein>
    <submittedName>
        <fullName evidence="1">Uncharacterized protein</fullName>
    </submittedName>
</protein>
<evidence type="ECO:0000313" key="2">
    <source>
        <dbReference type="Proteomes" id="UP000026915"/>
    </source>
</evidence>
<dbReference type="AlphaFoldDB" id="A0A061GIZ4"/>
<reference evidence="1 2" key="1">
    <citation type="journal article" date="2013" name="Genome Biol.">
        <title>The genome sequence of the most widely cultivated cacao type and its use to identify candidate genes regulating pod color.</title>
        <authorList>
            <person name="Motamayor J.C."/>
            <person name="Mockaitis K."/>
            <person name="Schmutz J."/>
            <person name="Haiminen N."/>
            <person name="Iii D.L."/>
            <person name="Cornejo O."/>
            <person name="Findley S.D."/>
            <person name="Zheng P."/>
            <person name="Utro F."/>
            <person name="Royaert S."/>
            <person name="Saski C."/>
            <person name="Jenkins J."/>
            <person name="Podicheti R."/>
            <person name="Zhao M."/>
            <person name="Scheffler B.E."/>
            <person name="Stack J.C."/>
            <person name="Feltus F.A."/>
            <person name="Mustiga G.M."/>
            <person name="Amores F."/>
            <person name="Phillips W."/>
            <person name="Marelli J.P."/>
            <person name="May G.D."/>
            <person name="Shapiro H."/>
            <person name="Ma J."/>
            <person name="Bustamante C.D."/>
            <person name="Schnell R.J."/>
            <person name="Main D."/>
            <person name="Gilbert D."/>
            <person name="Parida L."/>
            <person name="Kuhn D.N."/>
        </authorList>
    </citation>
    <scope>NUCLEOTIDE SEQUENCE [LARGE SCALE GENOMIC DNA]</scope>
    <source>
        <strain evidence="2">cv. Matina 1-6</strain>
    </source>
</reference>
<dbReference type="Gramene" id="EOY27039">
    <property type="protein sequence ID" value="EOY27039"/>
    <property type="gene ID" value="TCM_028987"/>
</dbReference>
<accession>A0A061GIZ4</accession>
<proteinExistence type="predicted"/>
<dbReference type="EMBL" id="CM001884">
    <property type="protein sequence ID" value="EOY27039.1"/>
    <property type="molecule type" value="Genomic_DNA"/>
</dbReference>